<evidence type="ECO:0000256" key="1">
    <source>
        <dbReference type="ARBA" id="ARBA00022612"/>
    </source>
</evidence>
<sequence>MINVGALIASLTLDSKGFTLGLTDSTKHMGKFQKAMTGLGSGIKSLSKNLFNLKSAFIGLGLGMVVKDIMATGAAFEQTMTTVKGVSGATEKQFAAMIKTAKSLGESTEFSAKQAGEGLLFLSMAGFDANNSIKALPGVLELATAGNIELGRAADIASNALTAMRLDVDQLSMVNDVFVRTITTSNTNMEMMAESFKYSAPVAAAFGMEITKLSALIGLLGNAGIQGSMAGTQLAVSFGDVHKVFKKYGVSATNADGSTKDLVDALQLLEERGAGTTEIMEIFGERAGRAMLALLGTGTTAIRKYIGIVEDYEGASTKLATMMRSTLLGAWKELKSVMEAIKISIFEENVDALNEALRATTKYIRENKEQIVGWTVSLTNALPSLEDIAKSLGKIKAIYDALPDGVIGAAGTGIVWRVLGGSLPVASLVAGLAYLVTHLDDLRWSLNQIGRMGGINQIIPSSKDFKKAQEQLKGIGKALANWVMGGESAKLISAEVTMEWNKLIIAANQFGRAAMIHQEVIELLEEERKKAEALGKAYLVLQKTKEYGKKTEEKEIPTKKEILALYDMEIMKASEIGEMAMQDQIWKEEAWLKEKKIKEEKLAKDIENMDILYAAEVAKADMTGQLAMLEQRWKEEAWKQDEEREKAKKQMAKQGAMDMLQNSAYFFKEMGKQNKAAFKLFKAFSIAETIVSTIEAAQHAFKAGMMTGGPWAPVIAAAYAAAAIMAGMARVAQIKSIQPEGGGGGISAGGAGPAVGTYPVSPTTGIPEFPGEAEAKPSLTVVVQGDFYGEEEFVNRLAERLSEAVENRSVRVVSSEVL</sequence>
<dbReference type="InterPro" id="IPR010090">
    <property type="entry name" value="Phage_tape_meas"/>
</dbReference>
<name>A0A6M3MF07_9ZZZZ</name>
<reference evidence="3" key="1">
    <citation type="submission" date="2020-03" db="EMBL/GenBank/DDBJ databases">
        <title>The deep terrestrial virosphere.</title>
        <authorList>
            <person name="Holmfeldt K."/>
            <person name="Nilsson E."/>
            <person name="Simone D."/>
            <person name="Lopez-Fernandez M."/>
            <person name="Wu X."/>
            <person name="de Brujin I."/>
            <person name="Lundin D."/>
            <person name="Andersson A."/>
            <person name="Bertilsson S."/>
            <person name="Dopson M."/>
        </authorList>
    </citation>
    <scope>NUCLEOTIDE SEQUENCE</scope>
    <source>
        <strain evidence="3">MM171B00540</strain>
    </source>
</reference>
<protein>
    <submittedName>
        <fullName evidence="3">Putative tail protein</fullName>
    </submittedName>
</protein>
<proteinExistence type="predicted"/>
<dbReference type="AlphaFoldDB" id="A0A6M3MF07"/>
<dbReference type="Pfam" id="PF10145">
    <property type="entry name" value="PhageMin_Tail"/>
    <property type="match status" value="1"/>
</dbReference>
<dbReference type="PANTHER" id="PTHR37813:SF1">
    <property type="entry name" value="FELS-2 PROPHAGE PROTEIN"/>
    <property type="match status" value="1"/>
</dbReference>
<feature type="domain" description="Phage tail tape measure protein" evidence="2">
    <location>
        <begin position="99"/>
        <end position="277"/>
    </location>
</feature>
<dbReference type="PANTHER" id="PTHR37813">
    <property type="entry name" value="FELS-2 PROPHAGE PROTEIN"/>
    <property type="match status" value="1"/>
</dbReference>
<gene>
    <name evidence="3" type="ORF">MM171B00540_0008</name>
</gene>
<organism evidence="3">
    <name type="scientific">viral metagenome</name>
    <dbReference type="NCBI Taxonomy" id="1070528"/>
    <lineage>
        <taxon>unclassified sequences</taxon>
        <taxon>metagenomes</taxon>
        <taxon>organismal metagenomes</taxon>
    </lineage>
</organism>
<keyword evidence="1" id="KW-1188">Viral release from host cell</keyword>
<dbReference type="NCBIfam" id="TIGR01760">
    <property type="entry name" value="tape_meas_TP901"/>
    <property type="match status" value="1"/>
</dbReference>
<evidence type="ECO:0000313" key="3">
    <source>
        <dbReference type="EMBL" id="QJB03869.1"/>
    </source>
</evidence>
<evidence type="ECO:0000259" key="2">
    <source>
        <dbReference type="Pfam" id="PF10145"/>
    </source>
</evidence>
<dbReference type="EMBL" id="MT143864">
    <property type="protein sequence ID" value="QJB03869.1"/>
    <property type="molecule type" value="Genomic_DNA"/>
</dbReference>
<accession>A0A6M3MF07</accession>